<evidence type="ECO:0000256" key="7">
    <source>
        <dbReference type="ARBA" id="ARBA00022989"/>
    </source>
</evidence>
<keyword evidence="12" id="KW-1185">Reference proteome</keyword>
<evidence type="ECO:0000256" key="8">
    <source>
        <dbReference type="ARBA" id="ARBA00023136"/>
    </source>
</evidence>
<dbReference type="PRINTS" id="PR00164">
    <property type="entry name" value="ABC2TRNSPORT"/>
</dbReference>
<evidence type="ECO:0000256" key="1">
    <source>
        <dbReference type="ARBA" id="ARBA00004429"/>
    </source>
</evidence>
<dbReference type="PANTHER" id="PTHR30413">
    <property type="entry name" value="INNER MEMBRANE TRANSPORT PERMEASE"/>
    <property type="match status" value="1"/>
</dbReference>
<keyword evidence="7 9" id="KW-1133">Transmembrane helix</keyword>
<dbReference type="PANTHER" id="PTHR30413:SF8">
    <property type="entry name" value="TRANSPORT PERMEASE PROTEIN"/>
    <property type="match status" value="1"/>
</dbReference>
<feature type="transmembrane region" description="Helical" evidence="9">
    <location>
        <begin position="111"/>
        <end position="132"/>
    </location>
</feature>
<comment type="similarity">
    <text evidence="2 9">Belongs to the ABC-2 integral membrane protein family.</text>
</comment>
<evidence type="ECO:0000256" key="3">
    <source>
        <dbReference type="ARBA" id="ARBA00022448"/>
    </source>
</evidence>
<feature type="transmembrane region" description="Helical" evidence="9">
    <location>
        <begin position="138"/>
        <end position="167"/>
    </location>
</feature>
<dbReference type="Pfam" id="PF01061">
    <property type="entry name" value="ABC2_membrane"/>
    <property type="match status" value="1"/>
</dbReference>
<dbReference type="PROSITE" id="PS51012">
    <property type="entry name" value="ABC_TM2"/>
    <property type="match status" value="1"/>
</dbReference>
<evidence type="ECO:0000313" key="12">
    <source>
        <dbReference type="Proteomes" id="UP000464787"/>
    </source>
</evidence>
<feature type="transmembrane region" description="Helical" evidence="9">
    <location>
        <begin position="174"/>
        <end position="192"/>
    </location>
</feature>
<keyword evidence="5" id="KW-0997">Cell inner membrane</keyword>
<protein>
    <recommendedName>
        <fullName evidence="9">Transport permease protein</fullName>
    </recommendedName>
</protein>
<feature type="transmembrane region" description="Helical" evidence="9">
    <location>
        <begin position="35"/>
        <end position="57"/>
    </location>
</feature>
<dbReference type="Proteomes" id="UP000464787">
    <property type="component" value="Chromosome"/>
</dbReference>
<accession>A0A857J3V9</accession>
<dbReference type="KEGG" id="xyk:GT347_07890"/>
<reference evidence="11 12" key="1">
    <citation type="submission" date="2020-01" db="EMBL/GenBank/DDBJ databases">
        <title>Genome sequencing of strain KACC 21265.</title>
        <authorList>
            <person name="Heo J."/>
            <person name="Kim S.-J."/>
            <person name="Kim J.-S."/>
            <person name="Hong S.-B."/>
            <person name="Kwon S.-W."/>
        </authorList>
    </citation>
    <scope>NUCLEOTIDE SEQUENCE [LARGE SCALE GENOMIC DNA]</scope>
    <source>
        <strain evidence="11 12">KACC 21265</strain>
    </source>
</reference>
<comment type="subcellular location">
    <subcellularLocation>
        <location evidence="1 9">Cell inner membrane</location>
        <topology evidence="1 9">Multi-pass membrane protein</topology>
    </subcellularLocation>
</comment>
<evidence type="ECO:0000256" key="5">
    <source>
        <dbReference type="ARBA" id="ARBA00022519"/>
    </source>
</evidence>
<keyword evidence="4 9" id="KW-1003">Cell membrane</keyword>
<sequence length="259" mass="29374">MIKWFLTGLWEFKLVLVHFIQQHVTLRYRRTALGFMWTLVNPLLTMAITSVVFSLMMRMPVKSFAVFLFAGLIPWTLFSGCVIQGGGGILENESLIKKIYIPRQIFVISRCCGLLVDALLSFACLFILALLLGAQMTIALITIPLAFLLVFLFAVGMALAMSVLTVYARDAQHIVSIALQAGYYLTPIIYPLEIIPEKYHWIVATNPLYYFIDLFRAPIYSGEFPSLHSYSVAAMCAVGSLLIGMYIFRRFDREVIFRL</sequence>
<dbReference type="InterPro" id="IPR013525">
    <property type="entry name" value="ABC2_TM"/>
</dbReference>
<keyword evidence="3 9" id="KW-0813">Transport</keyword>
<evidence type="ECO:0000256" key="6">
    <source>
        <dbReference type="ARBA" id="ARBA00022692"/>
    </source>
</evidence>
<evidence type="ECO:0000259" key="10">
    <source>
        <dbReference type="PROSITE" id="PS51012"/>
    </source>
</evidence>
<dbReference type="GO" id="GO:0043190">
    <property type="term" value="C:ATP-binding cassette (ABC) transporter complex"/>
    <property type="evidence" value="ECO:0007669"/>
    <property type="project" value="InterPro"/>
</dbReference>
<feature type="transmembrane region" description="Helical" evidence="9">
    <location>
        <begin position="63"/>
        <end position="90"/>
    </location>
</feature>
<feature type="transmembrane region" description="Helical" evidence="9">
    <location>
        <begin position="227"/>
        <end position="248"/>
    </location>
</feature>
<name>A0A857J3V9_9BURK</name>
<feature type="domain" description="ABC transmembrane type-2" evidence="10">
    <location>
        <begin position="33"/>
        <end position="251"/>
    </location>
</feature>
<evidence type="ECO:0000256" key="9">
    <source>
        <dbReference type="RuleBase" id="RU361157"/>
    </source>
</evidence>
<dbReference type="RefSeq" id="WP_160551440.1">
    <property type="nucleotide sequence ID" value="NZ_CP047650.1"/>
</dbReference>
<dbReference type="GO" id="GO:0015920">
    <property type="term" value="P:lipopolysaccharide transport"/>
    <property type="evidence" value="ECO:0007669"/>
    <property type="project" value="TreeGrafter"/>
</dbReference>
<proteinExistence type="inferred from homology"/>
<evidence type="ECO:0000313" key="11">
    <source>
        <dbReference type="EMBL" id="QHI97923.1"/>
    </source>
</evidence>
<dbReference type="AlphaFoldDB" id="A0A857J3V9"/>
<gene>
    <name evidence="11" type="ORF">GT347_07890</name>
</gene>
<dbReference type="GO" id="GO:0140359">
    <property type="term" value="F:ABC-type transporter activity"/>
    <property type="evidence" value="ECO:0007669"/>
    <property type="project" value="InterPro"/>
</dbReference>
<keyword evidence="8 9" id="KW-0472">Membrane</keyword>
<dbReference type="InterPro" id="IPR000412">
    <property type="entry name" value="ABC_2_transport"/>
</dbReference>
<keyword evidence="6 9" id="KW-0812">Transmembrane</keyword>
<organism evidence="11 12">
    <name type="scientific">Xylophilus rhododendri</name>
    <dbReference type="NCBI Taxonomy" id="2697032"/>
    <lineage>
        <taxon>Bacteria</taxon>
        <taxon>Pseudomonadati</taxon>
        <taxon>Pseudomonadota</taxon>
        <taxon>Betaproteobacteria</taxon>
        <taxon>Burkholderiales</taxon>
        <taxon>Xylophilus</taxon>
    </lineage>
</organism>
<dbReference type="PIRSF" id="PIRSF006648">
    <property type="entry name" value="DrrB"/>
    <property type="match status" value="1"/>
</dbReference>
<evidence type="ECO:0000256" key="4">
    <source>
        <dbReference type="ARBA" id="ARBA00022475"/>
    </source>
</evidence>
<dbReference type="InterPro" id="IPR047817">
    <property type="entry name" value="ABC2_TM_bact-type"/>
</dbReference>
<evidence type="ECO:0000256" key="2">
    <source>
        <dbReference type="ARBA" id="ARBA00007783"/>
    </source>
</evidence>
<dbReference type="EMBL" id="CP047650">
    <property type="protein sequence ID" value="QHI97923.1"/>
    <property type="molecule type" value="Genomic_DNA"/>
</dbReference>